<comment type="function">
    <text evidence="8 9 11">GTPase that plays an essential role in the late steps of ribosome biogenesis.</text>
</comment>
<feature type="binding site" evidence="9">
    <location>
        <begin position="232"/>
        <end position="236"/>
    </location>
    <ligand>
        <name>GTP</name>
        <dbReference type="ChEBI" id="CHEBI:37565"/>
        <label>2</label>
    </ligand>
</feature>
<dbReference type="PRINTS" id="PR00326">
    <property type="entry name" value="GTP1OBG"/>
</dbReference>
<dbReference type="HAMAP" id="MF_00195">
    <property type="entry name" value="GTPase_Der"/>
    <property type="match status" value="1"/>
</dbReference>
<dbReference type="SMART" id="SM00382">
    <property type="entry name" value="AAA"/>
    <property type="match status" value="2"/>
</dbReference>
<name>A0AA35G7Y6_9FIRM</name>
<dbReference type="InterPro" id="IPR003593">
    <property type="entry name" value="AAA+_ATPase"/>
</dbReference>
<protein>
    <recommendedName>
        <fullName evidence="2 9">GTPase Der</fullName>
    </recommendedName>
    <alternativeName>
        <fullName evidence="7 9">GTP-binding protein EngA</fullName>
    </alternativeName>
</protein>
<comment type="similarity">
    <text evidence="1 9 10 11">Belongs to the TRAFAC class TrmE-Era-EngA-EngB-Septin-like GTPase superfamily. EngA (Der) GTPase family.</text>
</comment>
<comment type="subunit">
    <text evidence="9">Associates with the 50S ribosomal subunit.</text>
</comment>
<dbReference type="CDD" id="cd01894">
    <property type="entry name" value="EngA1"/>
    <property type="match status" value="1"/>
</dbReference>
<evidence type="ECO:0000256" key="12">
    <source>
        <dbReference type="SAM" id="MobiDB-lite"/>
    </source>
</evidence>
<dbReference type="CDD" id="cd01895">
    <property type="entry name" value="EngA2"/>
    <property type="match status" value="1"/>
</dbReference>
<dbReference type="InterPro" id="IPR027417">
    <property type="entry name" value="P-loop_NTPase"/>
</dbReference>
<dbReference type="PANTHER" id="PTHR43834">
    <property type="entry name" value="GTPASE DER"/>
    <property type="match status" value="1"/>
</dbReference>
<gene>
    <name evidence="9 14" type="primary">der</name>
    <name evidence="14" type="ORF">caldi_15000</name>
</gene>
<keyword evidence="5 9" id="KW-0547">Nucleotide-binding</keyword>
<dbReference type="FunFam" id="3.40.50.300:FF:000040">
    <property type="entry name" value="GTPase Der"/>
    <property type="match status" value="1"/>
</dbReference>
<evidence type="ECO:0000313" key="15">
    <source>
        <dbReference type="Proteomes" id="UP001163687"/>
    </source>
</evidence>
<dbReference type="Pfam" id="PF14714">
    <property type="entry name" value="KH_dom-like"/>
    <property type="match status" value="1"/>
</dbReference>
<evidence type="ECO:0000256" key="10">
    <source>
        <dbReference type="PROSITE-ProRule" id="PRU01049"/>
    </source>
</evidence>
<feature type="domain" description="EngA-type G" evidence="13">
    <location>
        <begin position="179"/>
        <end position="354"/>
    </location>
</feature>
<dbReference type="Proteomes" id="UP001163687">
    <property type="component" value="Chromosome"/>
</dbReference>
<dbReference type="NCBIfam" id="TIGR00231">
    <property type="entry name" value="small_GTP"/>
    <property type="match status" value="2"/>
</dbReference>
<dbReference type="PIRSF" id="PIRSF006485">
    <property type="entry name" value="GTP-binding_EngA"/>
    <property type="match status" value="1"/>
</dbReference>
<dbReference type="NCBIfam" id="TIGR03594">
    <property type="entry name" value="GTPase_EngA"/>
    <property type="match status" value="1"/>
</dbReference>
<dbReference type="PANTHER" id="PTHR43834:SF6">
    <property type="entry name" value="GTPASE DER"/>
    <property type="match status" value="1"/>
</dbReference>
<dbReference type="Gene3D" id="3.40.50.300">
    <property type="entry name" value="P-loop containing nucleotide triphosphate hydrolases"/>
    <property type="match status" value="2"/>
</dbReference>
<dbReference type="PROSITE" id="PS51712">
    <property type="entry name" value="G_ENGA"/>
    <property type="match status" value="2"/>
</dbReference>
<dbReference type="GO" id="GO:0042254">
    <property type="term" value="P:ribosome biogenesis"/>
    <property type="evidence" value="ECO:0007669"/>
    <property type="project" value="UniProtKB-KW"/>
</dbReference>
<dbReference type="EMBL" id="AP025628">
    <property type="protein sequence ID" value="BDG60410.1"/>
    <property type="molecule type" value="Genomic_DNA"/>
</dbReference>
<keyword evidence="15" id="KW-1185">Reference proteome</keyword>
<dbReference type="InterPro" id="IPR005225">
    <property type="entry name" value="Small_GTP-bd"/>
</dbReference>
<evidence type="ECO:0000256" key="9">
    <source>
        <dbReference type="HAMAP-Rule" id="MF_00195"/>
    </source>
</evidence>
<evidence type="ECO:0000259" key="13">
    <source>
        <dbReference type="PROSITE" id="PS51712"/>
    </source>
</evidence>
<reference evidence="14" key="1">
    <citation type="submission" date="2022-03" db="EMBL/GenBank/DDBJ databases">
        <title>Complete genome sequence of Caldinitratiruptor microaerophilus.</title>
        <authorList>
            <person name="Mukaiyama R."/>
            <person name="Nishiyama T."/>
            <person name="Ueda K."/>
        </authorList>
    </citation>
    <scope>NUCLEOTIDE SEQUENCE</scope>
    <source>
        <strain evidence="14">JCM 16183</strain>
    </source>
</reference>
<feature type="region of interest" description="Disordered" evidence="12">
    <location>
        <begin position="445"/>
        <end position="467"/>
    </location>
</feature>
<dbReference type="KEGG" id="cmic:caldi_15000"/>
<feature type="binding site" evidence="9">
    <location>
        <begin position="297"/>
        <end position="300"/>
    </location>
    <ligand>
        <name>GTP</name>
        <dbReference type="ChEBI" id="CHEBI:37565"/>
        <label>2</label>
    </ligand>
</feature>
<evidence type="ECO:0000313" key="14">
    <source>
        <dbReference type="EMBL" id="BDG60410.1"/>
    </source>
</evidence>
<evidence type="ECO:0000256" key="3">
    <source>
        <dbReference type="ARBA" id="ARBA00022517"/>
    </source>
</evidence>
<dbReference type="InterPro" id="IPR006073">
    <property type="entry name" value="GTP-bd"/>
</dbReference>
<evidence type="ECO:0000256" key="2">
    <source>
        <dbReference type="ARBA" id="ARBA00020953"/>
    </source>
</evidence>
<dbReference type="InterPro" id="IPR016484">
    <property type="entry name" value="GTPase_Der"/>
</dbReference>
<evidence type="ECO:0000256" key="5">
    <source>
        <dbReference type="ARBA" id="ARBA00022741"/>
    </source>
</evidence>
<proteinExistence type="inferred from homology"/>
<evidence type="ECO:0000256" key="7">
    <source>
        <dbReference type="ARBA" id="ARBA00032345"/>
    </source>
</evidence>
<feature type="compositionally biased region" description="Basic and acidic residues" evidence="12">
    <location>
        <begin position="445"/>
        <end position="455"/>
    </location>
</feature>
<feature type="binding site" evidence="9">
    <location>
        <begin position="56"/>
        <end position="60"/>
    </location>
    <ligand>
        <name>GTP</name>
        <dbReference type="ChEBI" id="CHEBI:37565"/>
        <label>1</label>
    </ligand>
</feature>
<feature type="binding site" evidence="9">
    <location>
        <begin position="9"/>
        <end position="16"/>
    </location>
    <ligand>
        <name>GTP</name>
        <dbReference type="ChEBI" id="CHEBI:37565"/>
        <label>1</label>
    </ligand>
</feature>
<dbReference type="FunFam" id="3.30.300.20:FF:000004">
    <property type="entry name" value="GTPase Der"/>
    <property type="match status" value="1"/>
</dbReference>
<dbReference type="InterPro" id="IPR032859">
    <property type="entry name" value="KH_dom-like"/>
</dbReference>
<evidence type="ECO:0000256" key="1">
    <source>
        <dbReference type="ARBA" id="ARBA00008279"/>
    </source>
</evidence>
<sequence length="467" mass="52736">MKPIVAIVGRPNVGKSTLFNRLIGERRAIIEDQPGITRDRIYGDAQWAGRRFTVVDTGGLQSGPEGELEEAVVRQAELAIREADVVVFLVDVRQGVQPDDHEVAQRLRRARKPVILAVNKVENLKHEDAAGEFYELGLGDLVTISALHGTGTGDLLDRVVRLLPPPGAGEEAEEDPSLIKVAVVGRPNVGKSTLVNALAGEERVIVSEVAGTTRDPIDVLVERDGDRFLFIDTAGMRRRSKVEAPVERYSVLRSLRAIDRSDVVLLLVDAREGVTDQDQKIADYTREQGKGAIVVVNKWDLVEKTDRTMQEYTDSVRYQLRFMDYVEVAFLSALTRARLPKLLPQIRMVWENHGRRVPTGPLNECIREAVLLTPPPSEKGRQLKIYYATQPRTRPPGIVLFLNDRELMHFSYARYLENRVRAAFDFRGTPIRWYYRERESRLALRPPAAEEREGSKVQVKRRRAKQA</sequence>
<keyword evidence="6 9" id="KW-0342">GTP-binding</keyword>
<evidence type="ECO:0000256" key="8">
    <source>
        <dbReference type="ARBA" id="ARBA00053470"/>
    </source>
</evidence>
<dbReference type="GO" id="GO:0005525">
    <property type="term" value="F:GTP binding"/>
    <property type="evidence" value="ECO:0007669"/>
    <property type="project" value="UniProtKB-UniRule"/>
</dbReference>
<dbReference type="GO" id="GO:0043022">
    <property type="term" value="F:ribosome binding"/>
    <property type="evidence" value="ECO:0007669"/>
    <property type="project" value="TreeGrafter"/>
</dbReference>
<dbReference type="FunFam" id="3.40.50.300:FF:000057">
    <property type="entry name" value="GTPase Der"/>
    <property type="match status" value="1"/>
</dbReference>
<dbReference type="Gene3D" id="3.30.300.20">
    <property type="match status" value="1"/>
</dbReference>
<feature type="binding site" evidence="9">
    <location>
        <begin position="185"/>
        <end position="192"/>
    </location>
    <ligand>
        <name>GTP</name>
        <dbReference type="ChEBI" id="CHEBI:37565"/>
        <label>2</label>
    </ligand>
</feature>
<dbReference type="RefSeq" id="WP_264844435.1">
    <property type="nucleotide sequence ID" value="NZ_AP025628.1"/>
</dbReference>
<feature type="binding site" evidence="9">
    <location>
        <begin position="119"/>
        <end position="122"/>
    </location>
    <ligand>
        <name>GTP</name>
        <dbReference type="ChEBI" id="CHEBI:37565"/>
        <label>1</label>
    </ligand>
</feature>
<feature type="compositionally biased region" description="Basic residues" evidence="12">
    <location>
        <begin position="458"/>
        <end position="467"/>
    </location>
</feature>
<organism evidence="14 15">
    <name type="scientific">Caldinitratiruptor microaerophilus</name>
    <dbReference type="NCBI Taxonomy" id="671077"/>
    <lineage>
        <taxon>Bacteria</taxon>
        <taxon>Bacillati</taxon>
        <taxon>Bacillota</taxon>
        <taxon>Clostridia</taxon>
        <taxon>Eubacteriales</taxon>
        <taxon>Symbiobacteriaceae</taxon>
        <taxon>Caldinitratiruptor</taxon>
    </lineage>
</organism>
<evidence type="ECO:0000256" key="4">
    <source>
        <dbReference type="ARBA" id="ARBA00022737"/>
    </source>
</evidence>
<dbReference type="InterPro" id="IPR031166">
    <property type="entry name" value="G_ENGA"/>
</dbReference>
<accession>A0AA35G7Y6</accession>
<feature type="domain" description="EngA-type G" evidence="13">
    <location>
        <begin position="3"/>
        <end position="167"/>
    </location>
</feature>
<keyword evidence="4 11" id="KW-0677">Repeat</keyword>
<dbReference type="InterPro" id="IPR015946">
    <property type="entry name" value="KH_dom-like_a/b"/>
</dbReference>
<evidence type="ECO:0000256" key="11">
    <source>
        <dbReference type="RuleBase" id="RU004481"/>
    </source>
</evidence>
<evidence type="ECO:0000256" key="6">
    <source>
        <dbReference type="ARBA" id="ARBA00023134"/>
    </source>
</evidence>
<dbReference type="AlphaFoldDB" id="A0AA35G7Y6"/>
<keyword evidence="3 9" id="KW-0690">Ribosome biogenesis</keyword>
<dbReference type="SUPFAM" id="SSF52540">
    <property type="entry name" value="P-loop containing nucleoside triphosphate hydrolases"/>
    <property type="match status" value="2"/>
</dbReference>
<dbReference type="Pfam" id="PF01926">
    <property type="entry name" value="MMR_HSR1"/>
    <property type="match status" value="2"/>
</dbReference>